<dbReference type="Proteomes" id="UP000193467">
    <property type="component" value="Unassembled WGS sequence"/>
</dbReference>
<dbReference type="AlphaFoldDB" id="A0A1Y2C5I4"/>
<evidence type="ECO:0000256" key="1">
    <source>
        <dbReference type="SAM" id="MobiDB-lite"/>
    </source>
</evidence>
<sequence>MRASSRTSKTKVGPTKPPRTGFESSVKRVMQMRLVPPVSTRSLNARGRSSLLGVTQDRLERGVRDRSALGGMRTSLGFAGRGGLRASGGWRISRRR</sequence>
<keyword evidence="3" id="KW-1185">Reference proteome</keyword>
<accession>A0A1Y2C5I4</accession>
<reference evidence="2 3" key="1">
    <citation type="submission" date="2016-07" db="EMBL/GenBank/DDBJ databases">
        <title>Pervasive Adenine N6-methylation of Active Genes in Fungi.</title>
        <authorList>
            <consortium name="DOE Joint Genome Institute"/>
            <person name="Mondo S.J."/>
            <person name="Dannebaum R.O."/>
            <person name="Kuo R.C."/>
            <person name="Labutti K."/>
            <person name="Haridas S."/>
            <person name="Kuo A."/>
            <person name="Salamov A."/>
            <person name="Ahrendt S.R."/>
            <person name="Lipzen A."/>
            <person name="Sullivan W."/>
            <person name="Andreopoulos W.B."/>
            <person name="Clum A."/>
            <person name="Lindquist E."/>
            <person name="Daum C."/>
            <person name="Ramamoorthy G.K."/>
            <person name="Gryganskyi A."/>
            <person name="Culley D."/>
            <person name="Magnuson J.K."/>
            <person name="James T.Y."/>
            <person name="O'Malley M.A."/>
            <person name="Stajich J.E."/>
            <person name="Spatafora J.W."/>
            <person name="Visel A."/>
            <person name="Grigoriev I.V."/>
        </authorList>
    </citation>
    <scope>NUCLEOTIDE SEQUENCE [LARGE SCALE GENOMIC DNA]</scope>
    <source>
        <strain evidence="2 3">62-1032</strain>
    </source>
</reference>
<proteinExistence type="predicted"/>
<organism evidence="2 3">
    <name type="scientific">Leucosporidium creatinivorum</name>
    <dbReference type="NCBI Taxonomy" id="106004"/>
    <lineage>
        <taxon>Eukaryota</taxon>
        <taxon>Fungi</taxon>
        <taxon>Dikarya</taxon>
        <taxon>Basidiomycota</taxon>
        <taxon>Pucciniomycotina</taxon>
        <taxon>Microbotryomycetes</taxon>
        <taxon>Leucosporidiales</taxon>
        <taxon>Leucosporidium</taxon>
    </lineage>
</organism>
<evidence type="ECO:0000313" key="2">
    <source>
        <dbReference type="EMBL" id="ORY42134.1"/>
    </source>
</evidence>
<dbReference type="EMBL" id="MCGR01000133">
    <property type="protein sequence ID" value="ORY42134.1"/>
    <property type="molecule type" value="Genomic_DNA"/>
</dbReference>
<comment type="caution">
    <text evidence="2">The sequence shown here is derived from an EMBL/GenBank/DDBJ whole genome shotgun (WGS) entry which is preliminary data.</text>
</comment>
<evidence type="ECO:0000313" key="3">
    <source>
        <dbReference type="Proteomes" id="UP000193467"/>
    </source>
</evidence>
<name>A0A1Y2C5I4_9BASI</name>
<protein>
    <submittedName>
        <fullName evidence="2">Uncharacterized protein</fullName>
    </submittedName>
</protein>
<dbReference type="InParanoid" id="A0A1Y2C5I4"/>
<feature type="region of interest" description="Disordered" evidence="1">
    <location>
        <begin position="1"/>
        <end position="24"/>
    </location>
</feature>
<gene>
    <name evidence="2" type="ORF">BCR35DRAFT_41512</name>
</gene>